<dbReference type="EMBL" id="QVQT01000004">
    <property type="protein sequence ID" value="RFU16071.1"/>
    <property type="molecule type" value="Genomic_DNA"/>
</dbReference>
<dbReference type="AlphaFoldDB" id="A0A372IMV1"/>
<dbReference type="Proteomes" id="UP000264702">
    <property type="component" value="Unassembled WGS sequence"/>
</dbReference>
<evidence type="ECO:0000256" key="2">
    <source>
        <dbReference type="SAM" id="Phobius"/>
    </source>
</evidence>
<keyword evidence="2" id="KW-1133">Transmembrane helix</keyword>
<dbReference type="GO" id="GO:0080120">
    <property type="term" value="P:CAAX-box protein maturation"/>
    <property type="evidence" value="ECO:0007669"/>
    <property type="project" value="UniProtKB-ARBA"/>
</dbReference>
<feature type="transmembrane region" description="Helical" evidence="2">
    <location>
        <begin position="193"/>
        <end position="211"/>
    </location>
</feature>
<feature type="transmembrane region" description="Helical" evidence="2">
    <location>
        <begin position="217"/>
        <end position="235"/>
    </location>
</feature>
<dbReference type="GO" id="GO:0006508">
    <property type="term" value="P:proteolysis"/>
    <property type="evidence" value="ECO:0007669"/>
    <property type="project" value="UniProtKB-KW"/>
</dbReference>
<feature type="transmembrane region" description="Helical" evidence="2">
    <location>
        <begin position="46"/>
        <end position="65"/>
    </location>
</feature>
<sequence length="267" mass="29402">MPARTHYTQRCEPMNIPENDALPHPSEPSVSGGNPSPVPPRLIAPLWHTCLLVLLFIGISVSGALHATKPSAAQHRIIQYLITLGFEWIIAAIAWWGIRLRRTPITQLIGERRRGFEAWRDDIAAAAVFWIAASILLVLIGSLLRLVHLSAPAKTIAPQSLLEIILWIALSISAGICEEFVFRGYMLQQFTALTHRLWAGILISSILFGLSHGYEGAAGMIAITAYGAMFCALTLSRRSLRPGIIAHAWHDSFSGIMLALARHLRLL</sequence>
<accession>A0A372IMV1</accession>
<dbReference type="PANTHER" id="PTHR43592:SF15">
    <property type="entry name" value="CAAX AMINO TERMINAL PROTEASE FAMILY PROTEIN"/>
    <property type="match status" value="1"/>
</dbReference>
<organism evidence="4 5">
    <name type="scientific">Paracidobacterium acidisoli</name>
    <dbReference type="NCBI Taxonomy" id="2303751"/>
    <lineage>
        <taxon>Bacteria</taxon>
        <taxon>Pseudomonadati</taxon>
        <taxon>Acidobacteriota</taxon>
        <taxon>Terriglobia</taxon>
        <taxon>Terriglobales</taxon>
        <taxon>Acidobacteriaceae</taxon>
        <taxon>Paracidobacterium</taxon>
    </lineage>
</organism>
<proteinExistence type="predicted"/>
<dbReference type="GO" id="GO:0008237">
    <property type="term" value="F:metallopeptidase activity"/>
    <property type="evidence" value="ECO:0007669"/>
    <property type="project" value="UniProtKB-KW"/>
</dbReference>
<dbReference type="PANTHER" id="PTHR43592">
    <property type="entry name" value="CAAX AMINO TERMINAL PROTEASE"/>
    <property type="match status" value="1"/>
</dbReference>
<evidence type="ECO:0000313" key="5">
    <source>
        <dbReference type="Proteomes" id="UP000264702"/>
    </source>
</evidence>
<protein>
    <submittedName>
        <fullName evidence="4">CPBP family intramembrane metalloprotease</fullName>
    </submittedName>
</protein>
<feature type="region of interest" description="Disordered" evidence="1">
    <location>
        <begin position="1"/>
        <end position="36"/>
    </location>
</feature>
<feature type="transmembrane region" description="Helical" evidence="2">
    <location>
        <begin position="123"/>
        <end position="144"/>
    </location>
</feature>
<feature type="transmembrane region" description="Helical" evidence="2">
    <location>
        <begin position="77"/>
        <end position="98"/>
    </location>
</feature>
<feature type="transmembrane region" description="Helical" evidence="2">
    <location>
        <begin position="164"/>
        <end position="181"/>
    </location>
</feature>
<comment type="caution">
    <text evidence="4">The sequence shown here is derived from an EMBL/GenBank/DDBJ whole genome shotgun (WGS) entry which is preliminary data.</text>
</comment>
<keyword evidence="4" id="KW-0645">Protease</keyword>
<gene>
    <name evidence="4" type="ORF">D0Y96_11625</name>
</gene>
<dbReference type="Pfam" id="PF02517">
    <property type="entry name" value="Rce1-like"/>
    <property type="match status" value="1"/>
</dbReference>
<keyword evidence="2" id="KW-0812">Transmembrane</keyword>
<keyword evidence="5" id="KW-1185">Reference proteome</keyword>
<name>A0A372IMV1_9BACT</name>
<evidence type="ECO:0000313" key="4">
    <source>
        <dbReference type="EMBL" id="RFU16071.1"/>
    </source>
</evidence>
<evidence type="ECO:0000259" key="3">
    <source>
        <dbReference type="Pfam" id="PF02517"/>
    </source>
</evidence>
<keyword evidence="2" id="KW-0472">Membrane</keyword>
<feature type="domain" description="CAAX prenyl protease 2/Lysostaphin resistance protein A-like" evidence="3">
    <location>
        <begin position="163"/>
        <end position="252"/>
    </location>
</feature>
<dbReference type="GO" id="GO:0004175">
    <property type="term" value="F:endopeptidase activity"/>
    <property type="evidence" value="ECO:0007669"/>
    <property type="project" value="UniProtKB-ARBA"/>
</dbReference>
<reference evidence="4 5" key="1">
    <citation type="submission" date="2018-08" db="EMBL/GenBank/DDBJ databases">
        <title>Acidipila sp. 4G-K13, an acidobacterium isolated from forest soil.</title>
        <authorList>
            <person name="Gao Z.-H."/>
            <person name="Qiu L.-H."/>
        </authorList>
    </citation>
    <scope>NUCLEOTIDE SEQUENCE [LARGE SCALE GENOMIC DNA]</scope>
    <source>
        <strain evidence="4 5">4G-K13</strain>
    </source>
</reference>
<dbReference type="InterPro" id="IPR003675">
    <property type="entry name" value="Rce1/LyrA-like_dom"/>
</dbReference>
<evidence type="ECO:0000256" key="1">
    <source>
        <dbReference type="SAM" id="MobiDB-lite"/>
    </source>
</evidence>
<keyword evidence="4" id="KW-0378">Hydrolase</keyword>
<keyword evidence="4" id="KW-0482">Metalloprotease</keyword>